<dbReference type="Gene3D" id="1.20.1060.20">
    <property type="match status" value="1"/>
</dbReference>
<dbReference type="Gene3D" id="3.30.565.10">
    <property type="entry name" value="Histidine kinase-like ATPase, C-terminal domain"/>
    <property type="match status" value="1"/>
</dbReference>
<dbReference type="OMA" id="PIECFNR"/>
<dbReference type="InterPro" id="IPR058613">
    <property type="entry name" value="Ig_SMCHD1_4th"/>
</dbReference>
<dbReference type="InterPro" id="IPR058615">
    <property type="entry name" value="Ig_SMCHD1_6th"/>
</dbReference>
<dbReference type="Pfam" id="PF26197">
    <property type="entry name" value="Ig_SMCHD1_5th"/>
    <property type="match status" value="1"/>
</dbReference>
<dbReference type="SUPFAM" id="SSF75553">
    <property type="entry name" value="Smc hinge domain"/>
    <property type="match status" value="1"/>
</dbReference>
<keyword evidence="3" id="KW-0175">Coiled coil</keyword>
<dbReference type="SMART" id="SM00968">
    <property type="entry name" value="SMC_hinge"/>
    <property type="match status" value="1"/>
</dbReference>
<accession>A0A8C6Y8Q9</accession>
<dbReference type="InterPro" id="IPR055109">
    <property type="entry name" value="SMCHD1_S5"/>
</dbReference>
<dbReference type="SUPFAM" id="SSF55874">
    <property type="entry name" value="ATPase domain of HSP90 chaperone/DNA topoisomerase II/histidine kinase"/>
    <property type="match status" value="1"/>
</dbReference>
<sequence>FICQGLSLSPRLTSILMIILRKFSFYLAYALAELIDNSLSATSQNSGNRHIELKLLFDDTQGKPAVVVIDNGRGMTSKQLNNWAVYRLSKFIRQDDTESDHSGYVRPEFVPCSLNSDISYFGVGGKQAVFFIGQSVRMISKPANFQDVHELVLSKEDFEEKEKNKEPVYSSHIRNRKPSDSSHIVKVDERFLHTLIKEEKGRDSFTAVVITGMQPDHVKYLKDNFHHWVRELKKIYHYYIHGPKGNMTDLPINEEQVFNNIIIEVSLFEKGKTPRTVNLREIKDDMQTLYINTAAESFEFRASVNGNGKVEGIIRYHPSLYDKETYPIFSKQEDEDNEDEEEECNIVEKGARGENDIFECFWNGRLIPYTTIADFDWCALPKKRGAAAPIECYNRISGVLFTDGSFEVTTNKLTFMDLESKLKDKRTIFTRVIKGREYRMNAEKEFTSWLKHCHETYDKEIYFIRFEGTFTRTDPASRRTPSPWSKYLAIEWDGKIYETGQLVKSIKRAPVLYGKIQHFYLYGNHNKYDDVYAPGGDVEIALEPQAFYNGTKIIPICKLDHSVSQAELKKQIEEEMAQFPDSLSVTWPKGNELFSGDIKHAGFTIGDLRIEILNKKGKPIQRLPPSNRGGSKKLLVQLKVVLHSSGQMKKLISHTSQYGRSWSSYWFKKTENIIGLGTYTLNLQVVLNESNADTYAGIRLPSKTYEFRVIEGKAEKFTIGTLDPPFRIGHPFSIPLDVQDAFGHTTQLMEDMKPVLQASGLTLQYEEIKRGPTCAITGIIAKGLVNNWQGKSFNLKITVPGLKEESKVLKIKLLPGLPQQLSVKPDSDVLTIENGTAFSFHVEVLDEVGNITAQPNLLVQCKFLGVPGLPVYKVDFSSPDKNILTGPVLHIQNIKKHPHLKARIEIPSYKNVLPVLKTIKLLPSGRAAELQIYCTEGENVVQIKHEEVINRVAGDTLKNLTFQMYDEGKREIKIIPALAEKINVSWTRKLNSKQLIQGLLPDVKVPTSVKDECCCLLTFSDERVSLSSSFVVRPLADEAKHIKCEIKGPNIIRMGEKLKDEIEIMITDQHGNQIQSLTSSCMNALKISGNGLDKSELKPLWQQSTQTISVRGIKFEPGPPESKELHIAWHDLSHYLKLSLIAGHPAKLSLLDWIEPDKAISVINGKELPKALTIQLSDGWNNLSAEPNVKIKLVKDNNIKIVPSNMLYPTNVTGTASFGVLTIHAPKGEYTLHFEASYNRNVLRSPVIKINVRADPEKPVHLDVKYDENAIFTAGNTFPDFLVTVISEDGNNIKNIDPGRICMKIKETDNDENVSNRKQCVQQIDRQTFYICVQIWFQLNLSINLWIIMLFFLSYQMFHSTIIINVVPNQPAVLKPQTVPNTPAVSNVQNVGSRTLVRNLILIVTDKYNNCTGSDLNGRIVAKIKSSTENEIDVPRFQGETSTVVFPFHRGTVEIENLVLAENSPGTNGTEYTLVLEPVIRNLEQPLQPYSLPFMFCNDYKVQQRMAKLTKEKDSLSKSIKEYTDWFDSKVQHIATISHLAQIEDDEVAKVISWHLASDMDCVVTLTTAAARRIFDETKGTQQVLPLDSIYKKNLPDWNRPLPHLQNKGNSFSPIGNPVFARNLLIFPEHMENCKIVFGVLLGNTIIIDNLEAAIQYRKEVVKTTDCPTLLTRKGDIIRSNGKFGGLPNKAPPIEKLRGMVFGAPLPPDYHIICQQIDLLQQYRAAFLQCNEVKNELEELQSNNIVEMGKKEELDEMKEKLASVEQKLGMDVLTPTYILPKSILAHQYNGI</sequence>
<dbReference type="Pfam" id="PF06470">
    <property type="entry name" value="SMC_hinge"/>
    <property type="match status" value="1"/>
</dbReference>
<dbReference type="InterPro" id="IPR058611">
    <property type="entry name" value="Ig_SMCHD1_1st"/>
</dbReference>
<dbReference type="GO" id="GO:0005694">
    <property type="term" value="C:chromosome"/>
    <property type="evidence" value="ECO:0007669"/>
    <property type="project" value="UniProtKB-SubCell"/>
</dbReference>
<evidence type="ECO:0000259" key="4">
    <source>
        <dbReference type="SMART" id="SM00968"/>
    </source>
</evidence>
<dbReference type="Pfam" id="PF13589">
    <property type="entry name" value="HATPase_c_3"/>
    <property type="match status" value="1"/>
</dbReference>
<dbReference type="InterPro" id="IPR036890">
    <property type="entry name" value="HATPase_C_sf"/>
</dbReference>
<dbReference type="InterPro" id="IPR058617">
    <property type="entry name" value="Ig_SMCHD1_7th"/>
</dbReference>
<dbReference type="GO" id="GO:0051276">
    <property type="term" value="P:chromosome organization"/>
    <property type="evidence" value="ECO:0007669"/>
    <property type="project" value="InterPro"/>
</dbReference>
<dbReference type="InterPro" id="IPR036277">
    <property type="entry name" value="SMC_hinge_sf"/>
</dbReference>
<reference evidence="5" key="2">
    <citation type="submission" date="2025-09" db="UniProtKB">
        <authorList>
            <consortium name="Ensembl"/>
        </authorList>
    </citation>
    <scope>IDENTIFICATION</scope>
</reference>
<dbReference type="InterPro" id="IPR058616">
    <property type="entry name" value="Ig_SMCHD1_8th"/>
</dbReference>
<feature type="coiled-coil region" evidence="3">
    <location>
        <begin position="1723"/>
        <end position="1767"/>
    </location>
</feature>
<dbReference type="GO" id="GO:0005524">
    <property type="term" value="F:ATP binding"/>
    <property type="evidence" value="ECO:0007669"/>
    <property type="project" value="InterPro"/>
</dbReference>
<keyword evidence="6" id="KW-1185">Reference proteome</keyword>
<dbReference type="Ensembl" id="ENSNNAT00000027578.1">
    <property type="protein sequence ID" value="ENSNNAP00000026303.1"/>
    <property type="gene ID" value="ENSNNAG00000016346.1"/>
</dbReference>
<proteinExistence type="predicted"/>
<dbReference type="Pfam" id="PF26199">
    <property type="entry name" value="Ig_SMCHD1_8th"/>
    <property type="match status" value="1"/>
</dbReference>
<dbReference type="PANTHER" id="PTHR22640:SF2">
    <property type="entry name" value="STRUCTURAL MAINTENANCE OF CHROMOSOMES FLEXIBLE HINGE DOMAIN-CONTAINING PROTEIN 1"/>
    <property type="match status" value="1"/>
</dbReference>
<dbReference type="GeneTree" id="ENSGT00390000006950"/>
<dbReference type="OrthoDB" id="10036779at2759"/>
<evidence type="ECO:0000313" key="6">
    <source>
        <dbReference type="Proteomes" id="UP000694559"/>
    </source>
</evidence>
<dbReference type="Pfam" id="PF26194">
    <property type="entry name" value="Ig_SMCHD1_1st"/>
    <property type="match status" value="1"/>
</dbReference>
<protein>
    <recommendedName>
        <fullName evidence="4">SMC hinge domain-containing protein</fullName>
    </recommendedName>
</protein>
<dbReference type="Gene3D" id="3.30.70.1620">
    <property type="match status" value="1"/>
</dbReference>
<evidence type="ECO:0000313" key="5">
    <source>
        <dbReference type="Ensembl" id="ENSNNAP00000026303.1"/>
    </source>
</evidence>
<dbReference type="Pfam" id="PF26195">
    <property type="entry name" value="Ig_SMCHD1_2nd"/>
    <property type="match status" value="1"/>
</dbReference>
<dbReference type="Pfam" id="PF26201">
    <property type="entry name" value="Ig_SMCHD1_7th"/>
    <property type="match status" value="1"/>
</dbReference>
<keyword evidence="2" id="KW-0158">Chromosome</keyword>
<organism evidence="5 6">
    <name type="scientific">Naja naja</name>
    <name type="common">Indian cobra</name>
    <dbReference type="NCBI Taxonomy" id="35670"/>
    <lineage>
        <taxon>Eukaryota</taxon>
        <taxon>Metazoa</taxon>
        <taxon>Chordata</taxon>
        <taxon>Craniata</taxon>
        <taxon>Vertebrata</taxon>
        <taxon>Euteleostomi</taxon>
        <taxon>Lepidosauria</taxon>
        <taxon>Squamata</taxon>
        <taxon>Bifurcata</taxon>
        <taxon>Unidentata</taxon>
        <taxon>Episquamata</taxon>
        <taxon>Toxicofera</taxon>
        <taxon>Serpentes</taxon>
        <taxon>Colubroidea</taxon>
        <taxon>Elapidae</taxon>
        <taxon>Elapinae</taxon>
        <taxon>Naja</taxon>
    </lineage>
</organism>
<evidence type="ECO:0000256" key="3">
    <source>
        <dbReference type="SAM" id="Coils"/>
    </source>
</evidence>
<evidence type="ECO:0000256" key="2">
    <source>
        <dbReference type="ARBA" id="ARBA00022454"/>
    </source>
</evidence>
<feature type="domain" description="SMC hinge" evidence="4">
    <location>
        <begin position="1531"/>
        <end position="1658"/>
    </location>
</feature>
<dbReference type="InterPro" id="IPR058612">
    <property type="entry name" value="Ig_SMCHD1_2nd"/>
</dbReference>
<dbReference type="InterPro" id="IPR058614">
    <property type="entry name" value="Ig_SMCHD1_5th"/>
</dbReference>
<dbReference type="Pfam" id="PF26198">
    <property type="entry name" value="Ig_SMCHD1_6th"/>
    <property type="match status" value="1"/>
</dbReference>
<comment type="subcellular location">
    <subcellularLocation>
        <location evidence="1">Chromosome</location>
    </subcellularLocation>
</comment>
<dbReference type="Pfam" id="PF26196">
    <property type="entry name" value="Ig_SMCHD1_4th"/>
    <property type="match status" value="1"/>
</dbReference>
<name>A0A8C6Y8Q9_NAJNA</name>
<dbReference type="GO" id="GO:0006302">
    <property type="term" value="P:double-strand break repair"/>
    <property type="evidence" value="ECO:0007669"/>
    <property type="project" value="InterPro"/>
</dbReference>
<reference evidence="5" key="1">
    <citation type="submission" date="2025-08" db="UniProtKB">
        <authorList>
            <consortium name="Ensembl"/>
        </authorList>
    </citation>
    <scope>IDENTIFICATION</scope>
</reference>
<dbReference type="PANTHER" id="PTHR22640">
    <property type="entry name" value="STRUCTURAL MAINTENANCE OF CHROMOSOMES FLEXIBLE HINGE DOMAIN-CONTAINING PROTEIN 1"/>
    <property type="match status" value="1"/>
</dbReference>
<dbReference type="Pfam" id="PF22899">
    <property type="entry name" value="SMCHD1_S5"/>
    <property type="match status" value="1"/>
</dbReference>
<dbReference type="Proteomes" id="UP000694559">
    <property type="component" value="Unplaced"/>
</dbReference>
<dbReference type="InterPro" id="IPR010935">
    <property type="entry name" value="SMC_hinge"/>
</dbReference>
<evidence type="ECO:0000256" key="1">
    <source>
        <dbReference type="ARBA" id="ARBA00004286"/>
    </source>
</evidence>
<dbReference type="InterPro" id="IPR038892">
    <property type="entry name" value="SMCHD1"/>
</dbReference>